<evidence type="ECO:0000259" key="22">
    <source>
        <dbReference type="PROSITE" id="PS50006"/>
    </source>
</evidence>
<dbReference type="PANTHER" id="PTHR47117">
    <property type="entry name" value="STAR-RELATED LIPID TRANSFER PROTEIN 9"/>
    <property type="match status" value="1"/>
</dbReference>
<dbReference type="FunFam" id="2.60.200.20:FF:000001">
    <property type="entry name" value="Kinesin family member 1B"/>
    <property type="match status" value="1"/>
</dbReference>
<evidence type="ECO:0000256" key="14">
    <source>
        <dbReference type="ARBA" id="ARBA00023329"/>
    </source>
</evidence>
<evidence type="ECO:0000259" key="21">
    <source>
        <dbReference type="PROSITE" id="PS50003"/>
    </source>
</evidence>
<dbReference type="OrthoDB" id="3176171at2759"/>
<dbReference type="InterPro" id="IPR001752">
    <property type="entry name" value="Kinesin_motor_dom"/>
</dbReference>
<dbReference type="PROSITE" id="PS50003">
    <property type="entry name" value="PH_DOMAIN"/>
    <property type="match status" value="1"/>
</dbReference>
<evidence type="ECO:0000256" key="12">
    <source>
        <dbReference type="ARBA" id="ARBA00023212"/>
    </source>
</evidence>
<dbReference type="InterPro" id="IPR008984">
    <property type="entry name" value="SMAD_FHA_dom_sf"/>
</dbReference>
<protein>
    <recommendedName>
        <fullName evidence="17">plus-end-directed kinesin ATPase</fullName>
        <ecNumber evidence="17">5.6.1.3</ecNumber>
    </recommendedName>
</protein>
<accession>A0A6P9DWY8</accession>
<dbReference type="Gene3D" id="3.40.850.10">
    <property type="entry name" value="Kinesin motor domain"/>
    <property type="match status" value="1"/>
</dbReference>
<comment type="subcellular location">
    <subcellularLocation>
        <location evidence="1">Cytoplasm</location>
        <location evidence="1">Cytoskeleton</location>
    </subcellularLocation>
    <subcellularLocation>
        <location evidence="2">Cytoplasmic vesicle</location>
        <location evidence="2">Secretory vesicle membrane</location>
    </subcellularLocation>
    <subcellularLocation>
        <location evidence="15">Synapse</location>
    </subcellularLocation>
</comment>
<evidence type="ECO:0000256" key="16">
    <source>
        <dbReference type="ARBA" id="ARBA00050273"/>
    </source>
</evidence>
<comment type="catalytic activity">
    <reaction evidence="16">
        <text>ATP + H2O + a kinesin associated with a microtubule at position (n) = ADP + phosphate a kinesin associated with a microtubule at position (n+1, toward the plus end).</text>
        <dbReference type="EC" id="5.6.1.3"/>
    </reaction>
</comment>
<dbReference type="FunFam" id="2.30.29.30:FF:000023">
    <property type="entry name" value="Kinesin family member 1B"/>
    <property type="match status" value="1"/>
</dbReference>
<dbReference type="Pfam" id="PF00225">
    <property type="entry name" value="Kinesin"/>
    <property type="match status" value="1"/>
</dbReference>
<evidence type="ECO:0000256" key="18">
    <source>
        <dbReference type="PROSITE-ProRule" id="PRU00283"/>
    </source>
</evidence>
<feature type="domain" description="PH" evidence="21">
    <location>
        <begin position="1619"/>
        <end position="1717"/>
    </location>
</feature>
<dbReference type="SMART" id="SM00240">
    <property type="entry name" value="FHA"/>
    <property type="match status" value="1"/>
</dbReference>
<dbReference type="GeneID" id="117678512"/>
<dbReference type="InterPro" id="IPR001849">
    <property type="entry name" value="PH_domain"/>
</dbReference>
<dbReference type="GO" id="GO:0005874">
    <property type="term" value="C:microtubule"/>
    <property type="evidence" value="ECO:0007669"/>
    <property type="project" value="UniProtKB-KW"/>
</dbReference>
<feature type="coiled-coil region" evidence="19">
    <location>
        <begin position="465"/>
        <end position="492"/>
    </location>
</feature>
<feature type="coiled-coil region" evidence="19">
    <location>
        <begin position="663"/>
        <end position="712"/>
    </location>
</feature>
<dbReference type="EC" id="5.6.1.3" evidence="17"/>
<evidence type="ECO:0000256" key="5">
    <source>
        <dbReference type="ARBA" id="ARBA00022701"/>
    </source>
</evidence>
<organism evidence="24 25">
    <name type="scientific">Pantherophis guttatus</name>
    <name type="common">Corn snake</name>
    <name type="synonym">Elaphe guttata</name>
    <dbReference type="NCBI Taxonomy" id="94885"/>
    <lineage>
        <taxon>Eukaryota</taxon>
        <taxon>Metazoa</taxon>
        <taxon>Chordata</taxon>
        <taxon>Craniata</taxon>
        <taxon>Vertebrata</taxon>
        <taxon>Euteleostomi</taxon>
        <taxon>Lepidosauria</taxon>
        <taxon>Squamata</taxon>
        <taxon>Bifurcata</taxon>
        <taxon>Unidentata</taxon>
        <taxon>Episquamata</taxon>
        <taxon>Toxicofera</taxon>
        <taxon>Serpentes</taxon>
        <taxon>Colubroidea</taxon>
        <taxon>Colubridae</taxon>
        <taxon>Colubrinae</taxon>
        <taxon>Pantherophis</taxon>
    </lineage>
</organism>
<sequence length="1734" mass="196355">MAGASVKVAVRVRPFNSREMSKDSKCIIQMTGNTTTIINPKQPKETPKSFSFDYSYWSHTTPEDINYASQKQVYLDIGEEMLQHAFEGYNVCIFAYGQTGAGKSYTMMGKQEKDQQGIIPQLCEDLFSRINDTTNDNMSYSVEVSYMEIYCERVRDLLNPKNKGNLRVREHPLLGPYVEDLSKLAVTSYNDIQDLMDSGNKARTVAATNMNETSSRSHAVFNIIFTQKRHDAETDITTEKVSKISLVDLAGSERADSTGAKGTRLKEGANINKSLTTLGKVISALAEMDSGPNKNKKKKKSDFIPYRDSVLTWLLRENLGGNSRTAMVAALSPADINYDETLSTLRYADRAKQIRCNAVINEDPNNKLIRELKDEVARLRDLLYSQGLGDIIDTNPVPGGPKYMSDFENNNDNRRVADMSQRNDNLSTVTNALVGMSPSSSLSALSSRAASVNSLHERIMFAPGSEEAIERLKETEKIIAELNETWEEKLRRTEAIRMEREALLAEMGVAMREDGGTLGVFSPKKTPHLVNLNEDPLMSECLLYYIKDGITRVGREDGERRQDIVLSGHFIKEEHCIFRSDTKSGSEAIVTLEPCEGADTYVNGKKVTEPSILRSGNRIIMGKSHVFRFNHPEQARQERERTPCAETPAEPVDWAFAQRELLEKQGIDMKQEMEQRLQELEDQYRKEREEANYLLEQQRLDYESKLEALQKQMDSRYYTEANEEEEEPEDEVQWTEREFELALWAFRKWKWYQFTSLRDLLWGNAIFLKEANAISVELKKKVQFQFVLLTDTLYSPLPPDLLPPDAAKDREKRPFPRTIVAVEVQDQKNGATHYWTLEKLRQRLDLMREMYDRAAEVPSSVIEDCDNVVTGGDPFYDRFPWFRLVGRAFVYLSNLLYPVPLVHRVAIVSEKGEVKGFLRVAVQAISADEEAPDYGSGVRQSGTAKISFDDQHFEKFQSESCPAVGMSRSGTSQEELRIVEGQGQITDIGPSADEVNNNTCAATPEDILLESSEKSTVDGPFETALEHLKLGSIFTFRVTVLQASSISAEYADIFCQFNFIHRHDEAFSTEPLKNTGRGPPLGFYHVQNIAVEVTKSFIEYIKSQPIVFEVFGHYQQYPFPPLCKDVLSPLRPSRRHFPRVMPLSKPVPATKLSAMTRPSIGPCQCKYDLMVFFEICELEANGDYIPAVVDHRGGMPCHGTFLLHQGIQRRITVTLVHETGSHIRWKEVRELVVGRIRNTPEGDESLIDPNILSLNILSSGYIRPSQDDRISLGNDTRTFYQFEAAWDSSMHNSLLLNRVTPYREKIYITLSAYIEMENCTQPAVITKDFCMVFYSRDAKLPASRSIRNLFGSGSLRASESNRVTGVYELSLCRVADAGSPGMQRRRRRVLDTSVAYVRGEENLAGWRPRSDSLILDHQWELEKLSLLQEVEKTRHYLLLREKLETTQRLGLDSLSSSASEDSDSRSTSYVSSPISADGTPEGRPLPLDIPSERQKELAVKCLRLLTHTFNREYSHSHVCVSASESKLSEMSVTLLRDPSMSGLGSATLTPSSTCPSLIEGHYSATEVRALQLPSRVESPEIELTIEGEKKKSPVCGPEDDKEIQRLLVPDIQEIRVSPIVSRKGYLHFLEPHTNGWVKRYVVVRRPYVYIYNNDKDSVERAVLNLSSAQVEYSEDQQAMLKTPNTFAVCTEHRGILLQASNDKDMHDWLYAFNPLLAGSIRSKLSRRTTTQARI</sequence>
<dbReference type="CDD" id="cd01365">
    <property type="entry name" value="KISc_KIF1A_KIF1B"/>
    <property type="match status" value="1"/>
</dbReference>
<dbReference type="Pfam" id="PF12473">
    <property type="entry name" value="DUF3694"/>
    <property type="match status" value="1"/>
</dbReference>
<dbReference type="InterPro" id="IPR032405">
    <property type="entry name" value="Kinesin_assoc"/>
</dbReference>
<dbReference type="PROSITE" id="PS00411">
    <property type="entry name" value="KINESIN_MOTOR_1"/>
    <property type="match status" value="1"/>
</dbReference>
<evidence type="ECO:0000256" key="1">
    <source>
        <dbReference type="ARBA" id="ARBA00004245"/>
    </source>
</evidence>
<keyword evidence="4" id="KW-0597">Phosphoprotein</keyword>
<keyword evidence="8" id="KW-0770">Synapse</keyword>
<dbReference type="Gene3D" id="2.60.200.20">
    <property type="match status" value="1"/>
</dbReference>
<feature type="region of interest" description="Disordered" evidence="20">
    <location>
        <begin position="1452"/>
        <end position="1488"/>
    </location>
</feature>
<keyword evidence="13" id="KW-0413">Isomerase</keyword>
<keyword evidence="10" id="KW-0472">Membrane</keyword>
<feature type="domain" description="Kinesin motor" evidence="23">
    <location>
        <begin position="5"/>
        <end position="354"/>
    </location>
</feature>
<dbReference type="GO" id="GO:0010970">
    <property type="term" value="P:transport along microtubule"/>
    <property type="evidence" value="ECO:0007669"/>
    <property type="project" value="UniProtKB-ARBA"/>
</dbReference>
<dbReference type="SUPFAM" id="SSF49879">
    <property type="entry name" value="SMAD/FHA domain"/>
    <property type="match status" value="1"/>
</dbReference>
<dbReference type="PROSITE" id="PS50067">
    <property type="entry name" value="KINESIN_MOTOR_2"/>
    <property type="match status" value="1"/>
</dbReference>
<evidence type="ECO:0000256" key="17">
    <source>
        <dbReference type="ARBA" id="ARBA00066390"/>
    </source>
</evidence>
<keyword evidence="7 18" id="KW-0067">ATP-binding</keyword>
<dbReference type="Pfam" id="PF00169">
    <property type="entry name" value="PH"/>
    <property type="match status" value="1"/>
</dbReference>
<reference evidence="25" key="1">
    <citation type="submission" date="2025-08" db="UniProtKB">
        <authorList>
            <consortium name="RefSeq"/>
        </authorList>
    </citation>
    <scope>IDENTIFICATION</scope>
    <source>
        <tissue evidence="25">Blood</tissue>
    </source>
</reference>
<keyword evidence="3" id="KW-0963">Cytoplasm</keyword>
<dbReference type="PROSITE" id="PS50006">
    <property type="entry name" value="FHA_DOMAIN"/>
    <property type="match status" value="1"/>
</dbReference>
<dbReference type="Pfam" id="PF12423">
    <property type="entry name" value="KIF1B"/>
    <property type="match status" value="1"/>
</dbReference>
<evidence type="ECO:0000256" key="6">
    <source>
        <dbReference type="ARBA" id="ARBA00022741"/>
    </source>
</evidence>
<evidence type="ECO:0000313" key="24">
    <source>
        <dbReference type="Proteomes" id="UP001652622"/>
    </source>
</evidence>
<dbReference type="InterPro" id="IPR019821">
    <property type="entry name" value="Kinesin_motor_CS"/>
</dbReference>
<dbReference type="GO" id="GO:0030658">
    <property type="term" value="C:transport vesicle membrane"/>
    <property type="evidence" value="ECO:0007669"/>
    <property type="project" value="UniProtKB-SubCell"/>
</dbReference>
<dbReference type="SUPFAM" id="SSF52540">
    <property type="entry name" value="P-loop containing nucleoside triphosphate hydrolases"/>
    <property type="match status" value="1"/>
</dbReference>
<keyword evidence="24" id="KW-1185">Reference proteome</keyword>
<dbReference type="SUPFAM" id="SSF50729">
    <property type="entry name" value="PH domain-like"/>
    <property type="match status" value="1"/>
</dbReference>
<dbReference type="Gene3D" id="6.10.250.2520">
    <property type="match status" value="1"/>
</dbReference>
<dbReference type="GO" id="GO:0005524">
    <property type="term" value="F:ATP binding"/>
    <property type="evidence" value="ECO:0007669"/>
    <property type="project" value="UniProtKB-UniRule"/>
</dbReference>
<dbReference type="InterPro" id="IPR011993">
    <property type="entry name" value="PH-like_dom_sf"/>
</dbReference>
<evidence type="ECO:0000256" key="7">
    <source>
        <dbReference type="ARBA" id="ARBA00022840"/>
    </source>
</evidence>
<evidence type="ECO:0000256" key="2">
    <source>
        <dbReference type="ARBA" id="ARBA00004250"/>
    </source>
</evidence>
<dbReference type="CDD" id="cd22726">
    <property type="entry name" value="FHA_KIF1A"/>
    <property type="match status" value="1"/>
</dbReference>
<gene>
    <name evidence="25" type="primary">KIF1A</name>
</gene>
<evidence type="ECO:0000259" key="23">
    <source>
        <dbReference type="PROSITE" id="PS50067"/>
    </source>
</evidence>
<dbReference type="CDD" id="cd01233">
    <property type="entry name" value="PH_KIFIA_KIFIB"/>
    <property type="match status" value="1"/>
</dbReference>
<evidence type="ECO:0000256" key="10">
    <source>
        <dbReference type="ARBA" id="ARBA00023136"/>
    </source>
</evidence>
<dbReference type="PANTHER" id="PTHR47117:SF2">
    <property type="entry name" value="KINESIN-LIKE PROTEIN KIF1A ISOFORM X1"/>
    <property type="match status" value="1"/>
</dbReference>
<evidence type="ECO:0000256" key="15">
    <source>
        <dbReference type="ARBA" id="ARBA00034103"/>
    </source>
</evidence>
<evidence type="ECO:0000256" key="9">
    <source>
        <dbReference type="ARBA" id="ARBA00023054"/>
    </source>
</evidence>
<dbReference type="InterPro" id="IPR036961">
    <property type="entry name" value="Kinesin_motor_dom_sf"/>
</dbReference>
<dbReference type="SMART" id="SM00233">
    <property type="entry name" value="PH"/>
    <property type="match status" value="1"/>
</dbReference>
<dbReference type="InterPro" id="IPR049779">
    <property type="entry name" value="FHA_KIF1A"/>
</dbReference>
<dbReference type="CTD" id="547"/>
<evidence type="ECO:0000256" key="3">
    <source>
        <dbReference type="ARBA" id="ARBA00022490"/>
    </source>
</evidence>
<dbReference type="FunFam" id="3.40.850.10:FF:000004">
    <property type="entry name" value="Kinesin-like protein isoform 2"/>
    <property type="match status" value="1"/>
</dbReference>
<dbReference type="Pfam" id="PF00498">
    <property type="entry name" value="FHA"/>
    <property type="match status" value="1"/>
</dbReference>
<dbReference type="InterPro" id="IPR049780">
    <property type="entry name" value="PH_KIFIA_KIFIB"/>
</dbReference>
<feature type="binding site" evidence="18">
    <location>
        <begin position="97"/>
        <end position="104"/>
    </location>
    <ligand>
        <name>ATP</name>
        <dbReference type="ChEBI" id="CHEBI:30616"/>
    </ligand>
</feature>
<keyword evidence="12" id="KW-0206">Cytoskeleton</keyword>
<dbReference type="InterPro" id="IPR022140">
    <property type="entry name" value="Kinesin-like_KIF1-typ"/>
</dbReference>
<keyword evidence="11 18" id="KW-0505">Motor protein</keyword>
<feature type="domain" description="FHA" evidence="22">
    <location>
        <begin position="551"/>
        <end position="607"/>
    </location>
</feature>
<dbReference type="Pfam" id="PF16183">
    <property type="entry name" value="Kinesin_assoc"/>
    <property type="match status" value="1"/>
</dbReference>
<keyword evidence="5" id="KW-0493">Microtubule</keyword>
<keyword evidence="6 18" id="KW-0547">Nucleotide-binding</keyword>
<proteinExistence type="inferred from homology"/>
<dbReference type="Gene3D" id="2.30.29.30">
    <property type="entry name" value="Pleckstrin-homology domain (PH domain)/Phosphotyrosine-binding domain (PTB)"/>
    <property type="match status" value="1"/>
</dbReference>
<dbReference type="GO" id="GO:0045202">
    <property type="term" value="C:synapse"/>
    <property type="evidence" value="ECO:0007669"/>
    <property type="project" value="UniProtKB-SubCell"/>
</dbReference>
<keyword evidence="9 19" id="KW-0175">Coiled coil</keyword>
<evidence type="ECO:0000256" key="13">
    <source>
        <dbReference type="ARBA" id="ARBA00023235"/>
    </source>
</evidence>
<dbReference type="InterPro" id="IPR022164">
    <property type="entry name" value="Kinesin-like"/>
</dbReference>
<keyword evidence="14" id="KW-0968">Cytoplasmic vesicle</keyword>
<evidence type="ECO:0000313" key="25">
    <source>
        <dbReference type="RefSeq" id="XP_034295585.1"/>
    </source>
</evidence>
<dbReference type="PRINTS" id="PR00380">
    <property type="entry name" value="KINESINHEAVY"/>
</dbReference>
<name>A0A6P9DWY8_PANGU</name>
<dbReference type="GO" id="GO:0008574">
    <property type="term" value="F:plus-end-directed microtubule motor activity"/>
    <property type="evidence" value="ECO:0007669"/>
    <property type="project" value="UniProtKB-EC"/>
</dbReference>
<evidence type="ECO:0000256" key="4">
    <source>
        <dbReference type="ARBA" id="ARBA00022553"/>
    </source>
</evidence>
<evidence type="ECO:0000256" key="11">
    <source>
        <dbReference type="ARBA" id="ARBA00023175"/>
    </source>
</evidence>
<dbReference type="InterPro" id="IPR000253">
    <property type="entry name" value="FHA_dom"/>
</dbReference>
<dbReference type="RefSeq" id="XP_034295585.1">
    <property type="nucleotide sequence ID" value="XM_034439694.2"/>
</dbReference>
<dbReference type="InterPro" id="IPR027417">
    <property type="entry name" value="P-loop_NTPase"/>
</dbReference>
<evidence type="ECO:0000256" key="8">
    <source>
        <dbReference type="ARBA" id="ARBA00023018"/>
    </source>
</evidence>
<evidence type="ECO:0000256" key="19">
    <source>
        <dbReference type="SAM" id="Coils"/>
    </source>
</evidence>
<evidence type="ECO:0000256" key="20">
    <source>
        <dbReference type="SAM" id="MobiDB-lite"/>
    </source>
</evidence>
<dbReference type="Proteomes" id="UP001652622">
    <property type="component" value="Unplaced"/>
</dbReference>
<comment type="similarity">
    <text evidence="18">Belongs to the TRAFAC class myosin-kinesin ATPase superfamily. Kinesin family.</text>
</comment>
<feature type="compositionally biased region" description="Low complexity" evidence="20">
    <location>
        <begin position="1452"/>
        <end position="1472"/>
    </location>
</feature>
<dbReference type="GO" id="GO:0008017">
    <property type="term" value="F:microtubule binding"/>
    <property type="evidence" value="ECO:0007669"/>
    <property type="project" value="InterPro"/>
</dbReference>
<dbReference type="SMART" id="SM00129">
    <property type="entry name" value="KISc"/>
    <property type="match status" value="1"/>
</dbReference>